<feature type="binding site" evidence="2">
    <location>
        <position position="138"/>
    </location>
    <ligand>
        <name>Fe cation</name>
        <dbReference type="ChEBI" id="CHEBI:24875"/>
    </ligand>
</feature>
<keyword evidence="2" id="KW-0648">Protein biosynthesis</keyword>
<dbReference type="GO" id="GO:0042586">
    <property type="term" value="F:peptide deformylase activity"/>
    <property type="evidence" value="ECO:0007669"/>
    <property type="project" value="UniProtKB-UniRule"/>
</dbReference>
<dbReference type="HAMAP" id="MF_00163">
    <property type="entry name" value="Pep_deformylase"/>
    <property type="match status" value="1"/>
</dbReference>
<dbReference type="NCBIfam" id="TIGR00079">
    <property type="entry name" value="pept_deformyl"/>
    <property type="match status" value="1"/>
</dbReference>
<dbReference type="Gene3D" id="3.90.45.10">
    <property type="entry name" value="Peptide deformylase"/>
    <property type="match status" value="1"/>
</dbReference>
<reference evidence="3 4" key="1">
    <citation type="journal article" date="2015" name="Microbiome">
        <title>Genomic resolution of linkages in carbon, nitrogen, and sulfur cycling among widespread estuary sediment bacteria.</title>
        <authorList>
            <person name="Baker B.J."/>
            <person name="Lazar C.S."/>
            <person name="Teske A.P."/>
            <person name="Dick G.J."/>
        </authorList>
    </citation>
    <scope>NUCLEOTIDE SEQUENCE [LARGE SCALE GENOMIC DNA]</scope>
    <source>
        <strain evidence="3">SM23_60</strain>
    </source>
</reference>
<comment type="similarity">
    <text evidence="1 2">Belongs to the polypeptide deformylase family.</text>
</comment>
<dbReference type="Pfam" id="PF01327">
    <property type="entry name" value="Pep_deformylase"/>
    <property type="match status" value="1"/>
</dbReference>
<name>A0A0S8GBA1_UNCW3</name>
<accession>A0A0S8GBA1</accession>
<dbReference type="InterPro" id="IPR036821">
    <property type="entry name" value="Peptide_deformylase_sf"/>
</dbReference>
<dbReference type="GO" id="GO:0006412">
    <property type="term" value="P:translation"/>
    <property type="evidence" value="ECO:0007669"/>
    <property type="project" value="UniProtKB-UniRule"/>
</dbReference>
<dbReference type="GO" id="GO:0046872">
    <property type="term" value="F:metal ion binding"/>
    <property type="evidence" value="ECO:0007669"/>
    <property type="project" value="UniProtKB-KW"/>
</dbReference>
<dbReference type="EMBL" id="LJUO01000094">
    <property type="protein sequence ID" value="KPK70343.1"/>
    <property type="molecule type" value="Genomic_DNA"/>
</dbReference>
<feature type="active site" evidence="2">
    <location>
        <position position="135"/>
    </location>
</feature>
<dbReference type="PANTHER" id="PTHR10458">
    <property type="entry name" value="PEPTIDE DEFORMYLASE"/>
    <property type="match status" value="1"/>
</dbReference>
<organism evidence="3 4">
    <name type="scientific">candidate division WOR_3 bacterium SM23_60</name>
    <dbReference type="NCBI Taxonomy" id="1703780"/>
    <lineage>
        <taxon>Bacteria</taxon>
        <taxon>Bacteria division WOR-3</taxon>
    </lineage>
</organism>
<dbReference type="SUPFAM" id="SSF56420">
    <property type="entry name" value="Peptide deformylase"/>
    <property type="match status" value="1"/>
</dbReference>
<comment type="caution">
    <text evidence="3">The sequence shown here is derived from an EMBL/GenBank/DDBJ whole genome shotgun (WGS) entry which is preliminary data.</text>
</comment>
<comment type="function">
    <text evidence="2">Removes the formyl group from the N-terminal Met of newly synthesized proteins. Requires at least a dipeptide for an efficient rate of reaction. N-terminal L-methionine is a prerequisite for activity but the enzyme has broad specificity at other positions.</text>
</comment>
<comment type="cofactor">
    <cofactor evidence="2">
        <name>Fe(2+)</name>
        <dbReference type="ChEBI" id="CHEBI:29033"/>
    </cofactor>
    <text evidence="2">Binds 1 Fe(2+) ion.</text>
</comment>
<dbReference type="PATRIC" id="fig|1703780.3.peg.765"/>
<dbReference type="InterPro" id="IPR023635">
    <property type="entry name" value="Peptide_deformylase"/>
</dbReference>
<keyword evidence="2" id="KW-0408">Iron</keyword>
<dbReference type="NCBIfam" id="NF001159">
    <property type="entry name" value="PRK00150.1-3"/>
    <property type="match status" value="1"/>
</dbReference>
<comment type="catalytic activity">
    <reaction evidence="2">
        <text>N-terminal N-formyl-L-methionyl-[peptide] + H2O = N-terminal L-methionyl-[peptide] + formate</text>
        <dbReference type="Rhea" id="RHEA:24420"/>
        <dbReference type="Rhea" id="RHEA-COMP:10639"/>
        <dbReference type="Rhea" id="RHEA-COMP:10640"/>
        <dbReference type="ChEBI" id="CHEBI:15377"/>
        <dbReference type="ChEBI" id="CHEBI:15740"/>
        <dbReference type="ChEBI" id="CHEBI:49298"/>
        <dbReference type="ChEBI" id="CHEBI:64731"/>
        <dbReference type="EC" id="3.5.1.88"/>
    </reaction>
</comment>
<dbReference type="Proteomes" id="UP000051096">
    <property type="component" value="Unassembled WGS sequence"/>
</dbReference>
<dbReference type="PRINTS" id="PR01576">
    <property type="entry name" value="PDEFORMYLASE"/>
</dbReference>
<dbReference type="PIRSF" id="PIRSF004749">
    <property type="entry name" value="Pep_def"/>
    <property type="match status" value="1"/>
</dbReference>
<sequence>MVLKIIKYPDAILRKKAVPIDKISEEIFKLADDMVETMLKEDGLGLAANQVGSRLRIFVINTTPHEDKPTPVVMINPEILSQEGSVNTEEGCLSFPELYISIVRPEKVRMHAKDLYGEDSVYEMDGVLARAVLHEIDHLNGTLIIDYVDASEQDKVRKYVDGLQCKTTDT</sequence>
<keyword evidence="2" id="KW-0479">Metal-binding</keyword>
<feature type="binding site" evidence="2">
    <location>
        <position position="134"/>
    </location>
    <ligand>
        <name>Fe cation</name>
        <dbReference type="ChEBI" id="CHEBI:24875"/>
    </ligand>
</feature>
<evidence type="ECO:0000313" key="3">
    <source>
        <dbReference type="EMBL" id="KPK70343.1"/>
    </source>
</evidence>
<gene>
    <name evidence="2" type="primary">def</name>
    <name evidence="3" type="ORF">AMJ87_08985</name>
</gene>
<feature type="binding site" evidence="2">
    <location>
        <position position="92"/>
    </location>
    <ligand>
        <name>Fe cation</name>
        <dbReference type="ChEBI" id="CHEBI:24875"/>
    </ligand>
</feature>
<evidence type="ECO:0000256" key="1">
    <source>
        <dbReference type="ARBA" id="ARBA00010759"/>
    </source>
</evidence>
<protein>
    <recommendedName>
        <fullName evidence="2">Peptide deformylase</fullName>
        <shortName evidence="2">PDF</shortName>
        <ecNumber evidence="2">3.5.1.88</ecNumber>
    </recommendedName>
    <alternativeName>
        <fullName evidence="2">Polypeptide deformylase</fullName>
    </alternativeName>
</protein>
<dbReference type="AlphaFoldDB" id="A0A0S8GBA1"/>
<dbReference type="CDD" id="cd00487">
    <property type="entry name" value="Pep_deformylase"/>
    <property type="match status" value="1"/>
</dbReference>
<proteinExistence type="inferred from homology"/>
<dbReference type="EC" id="3.5.1.88" evidence="2"/>
<dbReference type="PANTHER" id="PTHR10458:SF22">
    <property type="entry name" value="PEPTIDE DEFORMYLASE"/>
    <property type="match status" value="1"/>
</dbReference>
<keyword evidence="2" id="KW-0378">Hydrolase</keyword>
<evidence type="ECO:0000313" key="4">
    <source>
        <dbReference type="Proteomes" id="UP000051096"/>
    </source>
</evidence>
<evidence type="ECO:0000256" key="2">
    <source>
        <dbReference type="HAMAP-Rule" id="MF_00163"/>
    </source>
</evidence>